<evidence type="ECO:0000259" key="1">
    <source>
        <dbReference type="Pfam" id="PF02470"/>
    </source>
</evidence>
<evidence type="ECO:0000313" key="3">
    <source>
        <dbReference type="Proteomes" id="UP000515512"/>
    </source>
</evidence>
<evidence type="ECO:0000313" key="2">
    <source>
        <dbReference type="EMBL" id="QLY27684.1"/>
    </source>
</evidence>
<dbReference type="PANTHER" id="PTHR33371:SF16">
    <property type="entry name" value="MCE-FAMILY PROTEIN MCE3F"/>
    <property type="match status" value="1"/>
</dbReference>
<sequence>MKLSLSGPVSLALLAVMTLLCSTYMAVGVLNLDPRRETNTVTVLLDSSGGLMKTSEVTLRGLPIGKVREVSATVRGLAVKVEYDAKYRIPLDSPVQIANLSAAGEQFLDFRPEGTAGPYLSNGSIVPQRQVRTATTVGDALAKLDALTAQLDPAKLAQLAGTVAEGFEGRDADIANLTQALIGTANLLRDKRDAIARLYSNVQNLGDRFNGRAPALSAAATDIDTGLPELLHIIAAFQNYSTVGEFMFDDPIGPLVEKIDSYIQLLGPDLGHIATALKPSTSVIKPLRVDAGSIVDLLATVFPGDGTAHIGVELPQPQPQPR</sequence>
<proteinExistence type="predicted"/>
<dbReference type="RefSeq" id="WP_181578892.1">
    <property type="nucleotide sequence ID" value="NZ_CP059399.1"/>
</dbReference>
<feature type="domain" description="Mce/MlaD" evidence="1">
    <location>
        <begin position="38"/>
        <end position="112"/>
    </location>
</feature>
<reference evidence="2 3" key="1">
    <citation type="submission" date="2020-07" db="EMBL/GenBank/DDBJ databases">
        <authorList>
            <person name="Zhuang K."/>
            <person name="Ran Y."/>
        </authorList>
    </citation>
    <scope>NUCLEOTIDE SEQUENCE [LARGE SCALE GENOMIC DNA]</scope>
    <source>
        <strain evidence="2 3">WCH-YHL-001</strain>
    </source>
</reference>
<dbReference type="Proteomes" id="UP000515512">
    <property type="component" value="Chromosome"/>
</dbReference>
<dbReference type="KEGG" id="nhu:H0264_19645"/>
<keyword evidence="3" id="KW-1185">Reference proteome</keyword>
<accession>A0A7D6Z0V6</accession>
<dbReference type="InterPro" id="IPR003399">
    <property type="entry name" value="Mce/MlaD"/>
</dbReference>
<organism evidence="2 3">
    <name type="scientific">Nocardia huaxiensis</name>
    <dbReference type="NCBI Taxonomy" id="2755382"/>
    <lineage>
        <taxon>Bacteria</taxon>
        <taxon>Bacillati</taxon>
        <taxon>Actinomycetota</taxon>
        <taxon>Actinomycetes</taxon>
        <taxon>Mycobacteriales</taxon>
        <taxon>Nocardiaceae</taxon>
        <taxon>Nocardia</taxon>
    </lineage>
</organism>
<dbReference type="AlphaFoldDB" id="A0A7D6Z0V6"/>
<protein>
    <submittedName>
        <fullName evidence="2">MCE family protein</fullName>
    </submittedName>
</protein>
<dbReference type="Pfam" id="PF02470">
    <property type="entry name" value="MlaD"/>
    <property type="match status" value="1"/>
</dbReference>
<dbReference type="GO" id="GO:0005576">
    <property type="term" value="C:extracellular region"/>
    <property type="evidence" value="ECO:0007669"/>
    <property type="project" value="TreeGrafter"/>
</dbReference>
<name>A0A7D6Z0V6_9NOCA</name>
<dbReference type="InterPro" id="IPR052336">
    <property type="entry name" value="MlaD_Phospholipid_Transporter"/>
</dbReference>
<dbReference type="PANTHER" id="PTHR33371">
    <property type="entry name" value="INTERMEMBRANE PHOSPHOLIPID TRANSPORT SYSTEM BINDING PROTEIN MLAD-RELATED"/>
    <property type="match status" value="1"/>
</dbReference>
<gene>
    <name evidence="2" type="ORF">H0264_19645</name>
</gene>
<dbReference type="EMBL" id="CP059399">
    <property type="protein sequence ID" value="QLY27684.1"/>
    <property type="molecule type" value="Genomic_DNA"/>
</dbReference>